<dbReference type="AlphaFoldDB" id="A0A0F9H8H4"/>
<evidence type="ECO:0000313" key="1">
    <source>
        <dbReference type="EMBL" id="KKM07350.1"/>
    </source>
</evidence>
<dbReference type="EMBL" id="LAZR01015792">
    <property type="protein sequence ID" value="KKM07350.1"/>
    <property type="molecule type" value="Genomic_DNA"/>
</dbReference>
<accession>A0A0F9H8H4</accession>
<name>A0A0F9H8H4_9ZZZZ</name>
<dbReference type="Pfam" id="PF03237">
    <property type="entry name" value="Terminase_6N"/>
    <property type="match status" value="1"/>
</dbReference>
<sequence length="521" mass="58700">MVYDRAQDGPSDMRVPLPVSAPTGSVSVVELVLDRPPGLTVEEAASEGRRALMARRRLLTLVDGEAMGFAPFTMPRYQAARHLLMLAAELESVERGECLFLVVEEPPRHGKTELVSVRFPAWYIGRRPDRNFINCSYGDTLATRNGRKVRNILGWQRVREIFPDAALAQDSKAANLWTTEAGGEFLSVGIGGGITGHGAHILNIDDPIKSREEAESHVYRDKIWHWFTAEAFPRLEPDGAIILTLTRWHEDDLAGRILEKLEEVADLIGRRPRVVRLPALAEAGDLLGRERGEALWPERFTTERLAAIRAIIGSRDWAALYQQRPSPEEGDIFKWWPQYKSLPEPHAGVLIGIDTAYSEQRGADATAAASWVVGPDRKLRLANAVSWVAEAPMAERGLRWFYEETKARFPNVPIRPLVRKKVAIDRIMAQHLRVAGVPAIAVDMPGGDKEVYARMVVPEFEGERALIPEYAPWLDAWQQQHLNFPNAPHDDYVETTNVVLYYHTRNPTWKRPSDTDIWGEL</sequence>
<reference evidence="1" key="1">
    <citation type="journal article" date="2015" name="Nature">
        <title>Complex archaea that bridge the gap between prokaryotes and eukaryotes.</title>
        <authorList>
            <person name="Spang A."/>
            <person name="Saw J.H."/>
            <person name="Jorgensen S.L."/>
            <person name="Zaremba-Niedzwiedzka K."/>
            <person name="Martijn J."/>
            <person name="Lind A.E."/>
            <person name="van Eijk R."/>
            <person name="Schleper C."/>
            <person name="Guy L."/>
            <person name="Ettema T.J."/>
        </authorList>
    </citation>
    <scope>NUCLEOTIDE SEQUENCE</scope>
</reference>
<gene>
    <name evidence="1" type="ORF">LCGC14_1734800</name>
</gene>
<comment type="caution">
    <text evidence="1">The sequence shown here is derived from an EMBL/GenBank/DDBJ whole genome shotgun (WGS) entry which is preliminary data.</text>
</comment>
<protein>
    <submittedName>
        <fullName evidence="1">Uncharacterized protein</fullName>
    </submittedName>
</protein>
<proteinExistence type="predicted"/>
<organism evidence="1">
    <name type="scientific">marine sediment metagenome</name>
    <dbReference type="NCBI Taxonomy" id="412755"/>
    <lineage>
        <taxon>unclassified sequences</taxon>
        <taxon>metagenomes</taxon>
        <taxon>ecological metagenomes</taxon>
    </lineage>
</organism>